<dbReference type="Proteomes" id="UP000269154">
    <property type="component" value="Unassembled WGS sequence"/>
</dbReference>
<dbReference type="EMBL" id="RCBY01000036">
    <property type="protein sequence ID" value="RQH47253.1"/>
    <property type="molecule type" value="Genomic_DNA"/>
</dbReference>
<dbReference type="AlphaFoldDB" id="A0A3N6PET7"/>
<feature type="chain" id="PRO_5017959299" evidence="1">
    <location>
        <begin position="22"/>
        <end position="193"/>
    </location>
</feature>
<gene>
    <name evidence="2" type="ORF">D5R40_09040</name>
</gene>
<keyword evidence="3" id="KW-1185">Reference proteome</keyword>
<evidence type="ECO:0000313" key="3">
    <source>
        <dbReference type="Proteomes" id="UP000269154"/>
    </source>
</evidence>
<evidence type="ECO:0000313" key="2">
    <source>
        <dbReference type="EMBL" id="RQH47253.1"/>
    </source>
</evidence>
<accession>A0A3N6PET7</accession>
<organism evidence="2 3">
    <name type="scientific">Okeania hirsuta</name>
    <dbReference type="NCBI Taxonomy" id="1458930"/>
    <lineage>
        <taxon>Bacteria</taxon>
        <taxon>Bacillati</taxon>
        <taxon>Cyanobacteriota</taxon>
        <taxon>Cyanophyceae</taxon>
        <taxon>Oscillatoriophycideae</taxon>
        <taxon>Oscillatoriales</taxon>
        <taxon>Microcoleaceae</taxon>
        <taxon>Okeania</taxon>
    </lineage>
</organism>
<reference evidence="2 3" key="1">
    <citation type="journal article" date="2018" name="ACS Chem. Biol.">
        <title>Ketoreductase domain dysfunction expands chemodiversity: malyngamide biosynthesis in the cyanobacterium Okeania hirsuta.</title>
        <authorList>
            <person name="Moss N.A."/>
            <person name="Leao T."/>
            <person name="Rankin M."/>
            <person name="McCullough T.M."/>
            <person name="Qu P."/>
            <person name="Korobeynikov A."/>
            <person name="Smith J.L."/>
            <person name="Gerwick L."/>
            <person name="Gerwick W.H."/>
        </authorList>
    </citation>
    <scope>NUCLEOTIDE SEQUENCE [LARGE SCALE GENOMIC DNA]</scope>
    <source>
        <strain evidence="2 3">PAB10Feb10-1</strain>
    </source>
</reference>
<protein>
    <submittedName>
        <fullName evidence="2">Uncharacterized protein</fullName>
    </submittedName>
</protein>
<comment type="caution">
    <text evidence="2">The sequence shown here is derived from an EMBL/GenBank/DDBJ whole genome shotgun (WGS) entry which is preliminary data.</text>
</comment>
<sequence length="193" mass="20990">MKGIGKLIIAMILAIAISMGAFPTNSAEAKVGGSVSVDVNTTIDQVLDLLGFGDAEGHYVVVVNKTGGTLERVGAYNDSSNWPADDVKARTAKATKIIGQGSYGSHSFAANYEVTETRKDFFQLGSSWPLWGERKINMCESGRSGNKPAEHCWDDMWYSNDVTVGRNGYKGRAFLKTLDTDHGEAIAWLYEIK</sequence>
<dbReference type="RefSeq" id="WP_124154521.1">
    <property type="nucleotide sequence ID" value="NZ_CAWOLW010000290.1"/>
</dbReference>
<evidence type="ECO:0000256" key="1">
    <source>
        <dbReference type="SAM" id="SignalP"/>
    </source>
</evidence>
<feature type="signal peptide" evidence="1">
    <location>
        <begin position="1"/>
        <end position="21"/>
    </location>
</feature>
<dbReference type="OrthoDB" id="582475at2"/>
<keyword evidence="1" id="KW-0732">Signal</keyword>
<name>A0A3N6PET7_9CYAN</name>
<proteinExistence type="predicted"/>